<feature type="domain" description="Polymerase nucleotidyl transferase" evidence="1">
    <location>
        <begin position="29"/>
        <end position="81"/>
    </location>
</feature>
<dbReference type="Gene3D" id="3.30.460.10">
    <property type="entry name" value="Beta Polymerase, domain 2"/>
    <property type="match status" value="1"/>
</dbReference>
<comment type="caution">
    <text evidence="2">The sequence shown here is derived from an EMBL/GenBank/DDBJ whole genome shotgun (WGS) entry which is preliminary data.</text>
</comment>
<accession>A0A8J3I3F2</accession>
<dbReference type="GO" id="GO:0016779">
    <property type="term" value="F:nucleotidyltransferase activity"/>
    <property type="evidence" value="ECO:0007669"/>
    <property type="project" value="InterPro"/>
</dbReference>
<dbReference type="Pfam" id="PF01909">
    <property type="entry name" value="NTP_transf_2"/>
    <property type="match status" value="1"/>
</dbReference>
<dbReference type="SUPFAM" id="SSF81301">
    <property type="entry name" value="Nucleotidyltransferase"/>
    <property type="match status" value="1"/>
</dbReference>
<dbReference type="InterPro" id="IPR002934">
    <property type="entry name" value="Polymerase_NTP_transf_dom"/>
</dbReference>
<evidence type="ECO:0000313" key="2">
    <source>
        <dbReference type="EMBL" id="GHO46028.1"/>
    </source>
</evidence>
<dbReference type="AlphaFoldDB" id="A0A8J3I3F2"/>
<sequence length="275" mass="30942">MSSTDDSRTAKLTAFAEQAAIALGKDERIRLLWLTGSLAKGTADAQSDVDLRVAVRATDFAIIDQWWQDLLNQVAPLVWKYRWSGPPDEAILGAITADYLRFDIVVQSTHDTRARTLEAARLLFDKDGEAEHFLLTTPSYRDPYTHLPVLVEEFIRLLGMLPIVVERYDIPIGMEGQLALYSMLINLLLLENGIDRTTTGKRHVASFLNEEQQTILAQVPSLAPTIESLIQGRLTYGRLFLPRAQRLMAAHGQVYPEAFEAATKQHLWETLGLRL</sequence>
<protein>
    <recommendedName>
        <fullName evidence="1">Polymerase nucleotidyl transferase domain-containing protein</fullName>
    </recommendedName>
</protein>
<proteinExistence type="predicted"/>
<evidence type="ECO:0000259" key="1">
    <source>
        <dbReference type="Pfam" id="PF01909"/>
    </source>
</evidence>
<dbReference type="RefSeq" id="WP_220195433.1">
    <property type="nucleotide sequence ID" value="NZ_BNJF01000002.1"/>
</dbReference>
<reference evidence="2" key="1">
    <citation type="submission" date="2020-10" db="EMBL/GenBank/DDBJ databases">
        <title>Taxonomic study of unclassified bacteria belonging to the class Ktedonobacteria.</title>
        <authorList>
            <person name="Yabe S."/>
            <person name="Wang C.M."/>
            <person name="Zheng Y."/>
            <person name="Sakai Y."/>
            <person name="Cavaletti L."/>
            <person name="Monciardini P."/>
            <person name="Donadio S."/>
        </authorList>
    </citation>
    <scope>NUCLEOTIDE SEQUENCE</scope>
    <source>
        <strain evidence="2">SOSP1-1</strain>
    </source>
</reference>
<dbReference type="Proteomes" id="UP000612362">
    <property type="component" value="Unassembled WGS sequence"/>
</dbReference>
<organism evidence="2 3">
    <name type="scientific">Ktedonospora formicarum</name>
    <dbReference type="NCBI Taxonomy" id="2778364"/>
    <lineage>
        <taxon>Bacteria</taxon>
        <taxon>Bacillati</taxon>
        <taxon>Chloroflexota</taxon>
        <taxon>Ktedonobacteria</taxon>
        <taxon>Ktedonobacterales</taxon>
        <taxon>Ktedonobacteraceae</taxon>
        <taxon>Ktedonospora</taxon>
    </lineage>
</organism>
<gene>
    <name evidence="2" type="ORF">KSX_41910</name>
</gene>
<dbReference type="EMBL" id="BNJF01000002">
    <property type="protein sequence ID" value="GHO46028.1"/>
    <property type="molecule type" value="Genomic_DNA"/>
</dbReference>
<name>A0A8J3I3F2_9CHLR</name>
<dbReference type="InterPro" id="IPR043519">
    <property type="entry name" value="NT_sf"/>
</dbReference>
<keyword evidence="3" id="KW-1185">Reference proteome</keyword>
<evidence type="ECO:0000313" key="3">
    <source>
        <dbReference type="Proteomes" id="UP000612362"/>
    </source>
</evidence>